<gene>
    <name evidence="1" type="ORF">PAXRUDRAFT_13095</name>
</gene>
<organism evidence="1 2">
    <name type="scientific">Paxillus rubicundulus Ve08.2h10</name>
    <dbReference type="NCBI Taxonomy" id="930991"/>
    <lineage>
        <taxon>Eukaryota</taxon>
        <taxon>Fungi</taxon>
        <taxon>Dikarya</taxon>
        <taxon>Basidiomycota</taxon>
        <taxon>Agaricomycotina</taxon>
        <taxon>Agaricomycetes</taxon>
        <taxon>Agaricomycetidae</taxon>
        <taxon>Boletales</taxon>
        <taxon>Paxilineae</taxon>
        <taxon>Paxillaceae</taxon>
        <taxon>Paxillus</taxon>
    </lineage>
</organism>
<dbReference type="InParanoid" id="A0A0D0DZQ3"/>
<protein>
    <submittedName>
        <fullName evidence="1">Uncharacterized protein</fullName>
    </submittedName>
</protein>
<proteinExistence type="predicted"/>
<reference evidence="2" key="2">
    <citation type="submission" date="2015-01" db="EMBL/GenBank/DDBJ databases">
        <title>Evolutionary Origins and Diversification of the Mycorrhizal Mutualists.</title>
        <authorList>
            <consortium name="DOE Joint Genome Institute"/>
            <consortium name="Mycorrhizal Genomics Consortium"/>
            <person name="Kohler A."/>
            <person name="Kuo A."/>
            <person name="Nagy L.G."/>
            <person name="Floudas D."/>
            <person name="Copeland A."/>
            <person name="Barry K.W."/>
            <person name="Cichocki N."/>
            <person name="Veneault-Fourrey C."/>
            <person name="LaButti K."/>
            <person name="Lindquist E.A."/>
            <person name="Lipzen A."/>
            <person name="Lundell T."/>
            <person name="Morin E."/>
            <person name="Murat C."/>
            <person name="Riley R."/>
            <person name="Ohm R."/>
            <person name="Sun H."/>
            <person name="Tunlid A."/>
            <person name="Henrissat B."/>
            <person name="Grigoriev I.V."/>
            <person name="Hibbett D.S."/>
            <person name="Martin F."/>
        </authorList>
    </citation>
    <scope>NUCLEOTIDE SEQUENCE [LARGE SCALE GENOMIC DNA]</scope>
    <source>
        <strain evidence="2">Ve08.2h10</strain>
    </source>
</reference>
<dbReference type="AlphaFoldDB" id="A0A0D0DZQ3"/>
<sequence length="52" mass="5501">MSSNTASADTPTHPTLICPSNFQITVKLQREKVLDTTTTVPVPATSSGFLVP</sequence>
<name>A0A0D0DZQ3_9AGAM</name>
<reference evidence="1 2" key="1">
    <citation type="submission" date="2014-04" db="EMBL/GenBank/DDBJ databases">
        <authorList>
            <consortium name="DOE Joint Genome Institute"/>
            <person name="Kuo A."/>
            <person name="Kohler A."/>
            <person name="Jargeat P."/>
            <person name="Nagy L.G."/>
            <person name="Floudas D."/>
            <person name="Copeland A."/>
            <person name="Barry K.W."/>
            <person name="Cichocki N."/>
            <person name="Veneault-Fourrey C."/>
            <person name="LaButti K."/>
            <person name="Lindquist E.A."/>
            <person name="Lipzen A."/>
            <person name="Lundell T."/>
            <person name="Morin E."/>
            <person name="Murat C."/>
            <person name="Sun H."/>
            <person name="Tunlid A."/>
            <person name="Henrissat B."/>
            <person name="Grigoriev I.V."/>
            <person name="Hibbett D.S."/>
            <person name="Martin F."/>
            <person name="Nordberg H.P."/>
            <person name="Cantor M.N."/>
            <person name="Hua S.X."/>
        </authorList>
    </citation>
    <scope>NUCLEOTIDE SEQUENCE [LARGE SCALE GENOMIC DNA]</scope>
    <source>
        <strain evidence="1 2">Ve08.2h10</strain>
    </source>
</reference>
<dbReference type="EMBL" id="KN825253">
    <property type="protein sequence ID" value="KIK92689.1"/>
    <property type="molecule type" value="Genomic_DNA"/>
</dbReference>
<evidence type="ECO:0000313" key="1">
    <source>
        <dbReference type="EMBL" id="KIK92689.1"/>
    </source>
</evidence>
<keyword evidence="2" id="KW-1185">Reference proteome</keyword>
<evidence type="ECO:0000313" key="2">
    <source>
        <dbReference type="Proteomes" id="UP000054538"/>
    </source>
</evidence>
<accession>A0A0D0DZQ3</accession>
<dbReference type="HOGENOM" id="CLU_3087906_0_0_1"/>
<dbReference type="Proteomes" id="UP000054538">
    <property type="component" value="Unassembled WGS sequence"/>
</dbReference>